<sequence>DLVHHALPSPLRRHPRSTEKEIEHVSCRVESLSAPSFLDALLSSLVVEITLLLVGQHFVGHRNLLEFIASARIPVGVVFEGQFAVRLLQIILVRCWTYS</sequence>
<dbReference type="AlphaFoldDB" id="A0A0K2U458"/>
<protein>
    <submittedName>
        <fullName evidence="1">Uncharacterized protein</fullName>
    </submittedName>
</protein>
<evidence type="ECO:0000313" key="1">
    <source>
        <dbReference type="EMBL" id="CDW32988.1"/>
    </source>
</evidence>
<organism evidence="1">
    <name type="scientific">Lepeophtheirus salmonis</name>
    <name type="common">Salmon louse</name>
    <name type="synonym">Caligus salmonis</name>
    <dbReference type="NCBI Taxonomy" id="72036"/>
    <lineage>
        <taxon>Eukaryota</taxon>
        <taxon>Metazoa</taxon>
        <taxon>Ecdysozoa</taxon>
        <taxon>Arthropoda</taxon>
        <taxon>Crustacea</taxon>
        <taxon>Multicrustacea</taxon>
        <taxon>Hexanauplia</taxon>
        <taxon>Copepoda</taxon>
        <taxon>Siphonostomatoida</taxon>
        <taxon>Caligidae</taxon>
        <taxon>Lepeophtheirus</taxon>
    </lineage>
</organism>
<proteinExistence type="predicted"/>
<accession>A0A0K2U458</accession>
<reference evidence="1" key="1">
    <citation type="submission" date="2014-05" db="EMBL/GenBank/DDBJ databases">
        <authorList>
            <person name="Chronopoulou M."/>
        </authorList>
    </citation>
    <scope>NUCLEOTIDE SEQUENCE</scope>
    <source>
        <tissue evidence="1">Whole organism</tissue>
    </source>
</reference>
<name>A0A0K2U458_LEPSM</name>
<dbReference type="EMBL" id="HACA01015627">
    <property type="protein sequence ID" value="CDW32988.1"/>
    <property type="molecule type" value="Transcribed_RNA"/>
</dbReference>
<feature type="non-terminal residue" evidence="1">
    <location>
        <position position="1"/>
    </location>
</feature>